<accession>A0AAD7XID2</accession>
<dbReference type="GO" id="GO:0005783">
    <property type="term" value="C:endoplasmic reticulum"/>
    <property type="evidence" value="ECO:0007669"/>
    <property type="project" value="InterPro"/>
</dbReference>
<feature type="transmembrane region" description="Helical" evidence="1">
    <location>
        <begin position="35"/>
        <end position="54"/>
    </location>
</feature>
<reference evidence="2" key="1">
    <citation type="submission" date="2023-01" db="EMBL/GenBank/DDBJ databases">
        <title>Metagenome sequencing of chrysophaentin producing Chrysophaeum taylorii.</title>
        <authorList>
            <person name="Davison J."/>
            <person name="Bewley C."/>
        </authorList>
    </citation>
    <scope>NUCLEOTIDE SEQUENCE</scope>
    <source>
        <strain evidence="2">NIES-1699</strain>
    </source>
</reference>
<gene>
    <name evidence="2" type="ORF">CTAYLR_009440</name>
</gene>
<evidence type="ECO:0008006" key="4">
    <source>
        <dbReference type="Google" id="ProtNLM"/>
    </source>
</evidence>
<dbReference type="EMBL" id="JAQMWT010000556">
    <property type="protein sequence ID" value="KAJ8599506.1"/>
    <property type="molecule type" value="Genomic_DNA"/>
</dbReference>
<dbReference type="InterPro" id="IPR012098">
    <property type="entry name" value="SND3_fun"/>
</dbReference>
<comment type="caution">
    <text evidence="2">The sequence shown here is derived from an EMBL/GenBank/DDBJ whole genome shotgun (WGS) entry which is preliminary data.</text>
</comment>
<protein>
    <recommendedName>
        <fullName evidence="4">Inorganic phosphate transporter</fullName>
    </recommendedName>
</protein>
<proteinExistence type="predicted"/>
<dbReference type="PANTHER" id="PTHR28112">
    <property type="entry name" value="SRP-INDEPENDENT TARGETING PROTEIN 3"/>
    <property type="match status" value="1"/>
</dbReference>
<keyword evidence="1" id="KW-1133">Transmembrane helix</keyword>
<keyword evidence="3" id="KW-1185">Reference proteome</keyword>
<keyword evidence="1" id="KW-0472">Membrane</keyword>
<evidence type="ECO:0000313" key="3">
    <source>
        <dbReference type="Proteomes" id="UP001230188"/>
    </source>
</evidence>
<dbReference type="AlphaFoldDB" id="A0AAD7XID2"/>
<keyword evidence="1" id="KW-0812">Transmembrane</keyword>
<dbReference type="PANTHER" id="PTHR28112:SF1">
    <property type="entry name" value="SRP-INDEPENDENT TARGETING PROTEIN 3"/>
    <property type="match status" value="1"/>
</dbReference>
<sequence length="181" mass="19885">MAAAQPEFSPKMFVVPVLMLSVKFLKIDLSDYVPVLRVLYAVATFATVGVFVALRSMARRKAEPGNVTVTEKLPSGPVTKKLSTADYDVKECDKKLQQAAIGCLVVAFIHYKWGSPMPLLFQSIMQLVNLTDDPLVQIHFLHKKPIGKLARPFKVANPLADLIEGNTSADDQNSSSAKKKN</sequence>
<organism evidence="2 3">
    <name type="scientific">Chrysophaeum taylorii</name>
    <dbReference type="NCBI Taxonomy" id="2483200"/>
    <lineage>
        <taxon>Eukaryota</taxon>
        <taxon>Sar</taxon>
        <taxon>Stramenopiles</taxon>
        <taxon>Ochrophyta</taxon>
        <taxon>Pelagophyceae</taxon>
        <taxon>Pelagomonadales</taxon>
        <taxon>Pelagomonadaceae</taxon>
        <taxon>Chrysophaeum</taxon>
    </lineage>
</organism>
<evidence type="ECO:0000313" key="2">
    <source>
        <dbReference type="EMBL" id="KAJ8599506.1"/>
    </source>
</evidence>
<dbReference type="Proteomes" id="UP001230188">
    <property type="component" value="Unassembled WGS sequence"/>
</dbReference>
<dbReference type="GO" id="GO:0005739">
    <property type="term" value="C:mitochondrion"/>
    <property type="evidence" value="ECO:0007669"/>
    <property type="project" value="TreeGrafter"/>
</dbReference>
<dbReference type="Pfam" id="PF10032">
    <property type="entry name" value="Pho88"/>
    <property type="match status" value="1"/>
</dbReference>
<dbReference type="GO" id="GO:0045047">
    <property type="term" value="P:protein targeting to ER"/>
    <property type="evidence" value="ECO:0007669"/>
    <property type="project" value="InterPro"/>
</dbReference>
<evidence type="ECO:0000256" key="1">
    <source>
        <dbReference type="SAM" id="Phobius"/>
    </source>
</evidence>
<name>A0AAD7XID2_9STRA</name>